<dbReference type="KEGG" id="egl:EGR_10696"/>
<protein>
    <submittedName>
        <fullName evidence="3">Uncharacterized protein</fullName>
    </submittedName>
</protein>
<dbReference type="EMBL" id="APAU02000254">
    <property type="protein sequence ID" value="EUB54444.1"/>
    <property type="molecule type" value="Genomic_DNA"/>
</dbReference>
<dbReference type="RefSeq" id="XP_024345640.1">
    <property type="nucleotide sequence ID" value="XM_024499945.1"/>
</dbReference>
<feature type="transmembrane region" description="Helical" evidence="2">
    <location>
        <begin position="75"/>
        <end position="107"/>
    </location>
</feature>
<gene>
    <name evidence="3" type="ORF">EGR_10696</name>
</gene>
<keyword evidence="2" id="KW-1133">Transmembrane helix</keyword>
<keyword evidence="2" id="KW-0812">Transmembrane</keyword>
<evidence type="ECO:0000256" key="2">
    <source>
        <dbReference type="SAM" id="Phobius"/>
    </source>
</evidence>
<dbReference type="Proteomes" id="UP000019149">
    <property type="component" value="Unassembled WGS sequence"/>
</dbReference>
<evidence type="ECO:0000313" key="4">
    <source>
        <dbReference type="Proteomes" id="UP000019149"/>
    </source>
</evidence>
<feature type="region of interest" description="Disordered" evidence="1">
    <location>
        <begin position="40"/>
        <end position="64"/>
    </location>
</feature>
<organism evidence="3 4">
    <name type="scientific">Echinococcus granulosus</name>
    <name type="common">Hydatid tapeworm</name>
    <dbReference type="NCBI Taxonomy" id="6210"/>
    <lineage>
        <taxon>Eukaryota</taxon>
        <taxon>Metazoa</taxon>
        <taxon>Spiralia</taxon>
        <taxon>Lophotrochozoa</taxon>
        <taxon>Platyhelminthes</taxon>
        <taxon>Cestoda</taxon>
        <taxon>Eucestoda</taxon>
        <taxon>Cyclophyllidea</taxon>
        <taxon>Taeniidae</taxon>
        <taxon>Echinococcus</taxon>
        <taxon>Echinococcus granulosus group</taxon>
    </lineage>
</organism>
<evidence type="ECO:0000313" key="3">
    <source>
        <dbReference type="EMBL" id="EUB54444.1"/>
    </source>
</evidence>
<keyword evidence="2" id="KW-0472">Membrane</keyword>
<name>W6ULT4_ECHGR</name>
<keyword evidence="4" id="KW-1185">Reference proteome</keyword>
<accession>W6ULT4</accession>
<proteinExistence type="predicted"/>
<dbReference type="GeneID" id="36346411"/>
<feature type="compositionally biased region" description="Pro residues" evidence="1">
    <location>
        <begin position="47"/>
        <end position="59"/>
    </location>
</feature>
<reference evidence="3 4" key="1">
    <citation type="journal article" date="2013" name="Nat. Genet.">
        <title>The genome of the hydatid tapeworm Echinococcus granulosus.</title>
        <authorList>
            <person name="Zheng H."/>
            <person name="Zhang W."/>
            <person name="Zhang L."/>
            <person name="Zhang Z."/>
            <person name="Li J."/>
            <person name="Lu G."/>
            <person name="Zhu Y."/>
            <person name="Wang Y."/>
            <person name="Huang Y."/>
            <person name="Liu J."/>
            <person name="Kang H."/>
            <person name="Chen J."/>
            <person name="Wang L."/>
            <person name="Chen A."/>
            <person name="Yu S."/>
            <person name="Gao Z."/>
            <person name="Jin L."/>
            <person name="Gu W."/>
            <person name="Wang Z."/>
            <person name="Zhao L."/>
            <person name="Shi B."/>
            <person name="Wen H."/>
            <person name="Lin R."/>
            <person name="Jones M.K."/>
            <person name="Brejova B."/>
            <person name="Vinar T."/>
            <person name="Zhao G."/>
            <person name="McManus D.P."/>
            <person name="Chen Z."/>
            <person name="Zhou Y."/>
            <person name="Wang S."/>
        </authorList>
    </citation>
    <scope>NUCLEOTIDE SEQUENCE [LARGE SCALE GENOMIC DNA]</scope>
</reference>
<evidence type="ECO:0000256" key="1">
    <source>
        <dbReference type="SAM" id="MobiDB-lite"/>
    </source>
</evidence>
<comment type="caution">
    <text evidence="3">The sequence shown here is derived from an EMBL/GenBank/DDBJ whole genome shotgun (WGS) entry which is preliminary data.</text>
</comment>
<dbReference type="AlphaFoldDB" id="W6ULT4"/>
<dbReference type="CTD" id="36346411"/>
<sequence length="113" mass="12741">MLPTTAVDLLFDVWDGGHARTRVFRCLFAASTVRCAPVASPPSSSLWPPPQPTPTPPQITVPQQEEEKTWRVRPYILLVGISAYTLIHSLIRLLYIHLLLLSIQFYIGKSHVH</sequence>